<dbReference type="PROSITE" id="PS00065">
    <property type="entry name" value="D_2_HYDROXYACID_DH_1"/>
    <property type="match status" value="1"/>
</dbReference>
<dbReference type="HAMAP" id="MF_01825">
    <property type="entry name" value="PdxB"/>
    <property type="match status" value="1"/>
</dbReference>
<comment type="caution">
    <text evidence="9">The sequence shown here is derived from an EMBL/GenBank/DDBJ whole genome shotgun (WGS) entry which is preliminary data.</text>
</comment>
<dbReference type="Proteomes" id="UP000294656">
    <property type="component" value="Unassembled WGS sequence"/>
</dbReference>
<evidence type="ECO:0000256" key="5">
    <source>
        <dbReference type="HAMAP-Rule" id="MF_01825"/>
    </source>
</evidence>
<evidence type="ECO:0000259" key="8">
    <source>
        <dbReference type="Pfam" id="PF11890"/>
    </source>
</evidence>
<organism evidence="9 10">
    <name type="scientific">Marinomonas balearica</name>
    <dbReference type="NCBI Taxonomy" id="491947"/>
    <lineage>
        <taxon>Bacteria</taxon>
        <taxon>Pseudomonadati</taxon>
        <taxon>Pseudomonadota</taxon>
        <taxon>Gammaproteobacteria</taxon>
        <taxon>Oceanospirillales</taxon>
        <taxon>Oceanospirillaceae</taxon>
        <taxon>Marinomonas</taxon>
    </lineage>
</organism>
<evidence type="ECO:0000313" key="10">
    <source>
        <dbReference type="Proteomes" id="UP000294656"/>
    </source>
</evidence>
<dbReference type="EMBL" id="SNXC01000013">
    <property type="protein sequence ID" value="TDO96743.1"/>
    <property type="molecule type" value="Genomic_DNA"/>
</dbReference>
<feature type="binding site" evidence="5">
    <location>
        <position position="256"/>
    </location>
    <ligand>
        <name>substrate</name>
    </ligand>
</feature>
<dbReference type="GO" id="GO:0005737">
    <property type="term" value="C:cytoplasm"/>
    <property type="evidence" value="ECO:0007669"/>
    <property type="project" value="UniProtKB-SubCell"/>
</dbReference>
<dbReference type="InterPro" id="IPR006140">
    <property type="entry name" value="D-isomer_DH_NAD-bd"/>
</dbReference>
<dbReference type="CDD" id="cd12158">
    <property type="entry name" value="ErythrP_dh"/>
    <property type="match status" value="1"/>
</dbReference>
<dbReference type="InterPro" id="IPR050223">
    <property type="entry name" value="D-isomer_2-hydroxyacid_DH"/>
</dbReference>
<keyword evidence="1 5" id="KW-0963">Cytoplasm</keyword>
<proteinExistence type="inferred from homology"/>
<keyword evidence="3 5" id="KW-0520">NAD</keyword>
<comment type="pathway">
    <text evidence="5">Cofactor biosynthesis; pyridoxine 5'-phosphate biosynthesis; pyridoxine 5'-phosphate from D-erythrose 4-phosphate: step 2/5.</text>
</comment>
<keyword evidence="4 5" id="KW-0664">Pyridoxine biosynthesis</keyword>
<keyword evidence="2 5" id="KW-0560">Oxidoreductase</keyword>
<comment type="catalytic activity">
    <reaction evidence="5">
        <text>4-phospho-D-erythronate + NAD(+) = (R)-3-hydroxy-2-oxo-4-phosphooxybutanoate + NADH + H(+)</text>
        <dbReference type="Rhea" id="RHEA:18829"/>
        <dbReference type="ChEBI" id="CHEBI:15378"/>
        <dbReference type="ChEBI" id="CHEBI:57540"/>
        <dbReference type="ChEBI" id="CHEBI:57945"/>
        <dbReference type="ChEBI" id="CHEBI:58538"/>
        <dbReference type="ChEBI" id="CHEBI:58766"/>
        <dbReference type="EC" id="1.1.1.290"/>
    </reaction>
</comment>
<dbReference type="SUPFAM" id="SSF52283">
    <property type="entry name" value="Formate/glycerate dehydrogenase catalytic domain-like"/>
    <property type="match status" value="1"/>
</dbReference>
<reference evidence="9 10" key="1">
    <citation type="submission" date="2019-03" db="EMBL/GenBank/DDBJ databases">
        <title>Genomic Encyclopedia of Type Strains, Phase III (KMG-III): the genomes of soil and plant-associated and newly described type strains.</title>
        <authorList>
            <person name="Whitman W."/>
        </authorList>
    </citation>
    <scope>NUCLEOTIDE SEQUENCE [LARGE SCALE GENOMIC DNA]</scope>
    <source>
        <strain evidence="9 10">CECT 7378</strain>
    </source>
</reference>
<dbReference type="InterPro" id="IPR029752">
    <property type="entry name" value="D-isomer_DH_CS1"/>
</dbReference>
<dbReference type="Pfam" id="PF11890">
    <property type="entry name" value="DUF3410"/>
    <property type="match status" value="1"/>
</dbReference>
<dbReference type="InterPro" id="IPR020921">
    <property type="entry name" value="Erythronate-4-P_DHase"/>
</dbReference>
<protein>
    <recommendedName>
        <fullName evidence="5">Erythronate-4-phosphate dehydrogenase</fullName>
        <ecNumber evidence="5">1.1.1.290</ecNumber>
    </recommendedName>
</protein>
<comment type="function">
    <text evidence="5">Catalyzes the oxidation of erythronate-4-phosphate to 3-hydroxy-2-oxo-4-phosphonooxybutanoate.</text>
</comment>
<dbReference type="Pfam" id="PF02826">
    <property type="entry name" value="2-Hacid_dh_C"/>
    <property type="match status" value="1"/>
</dbReference>
<feature type="binding site" evidence="5">
    <location>
        <position position="230"/>
    </location>
    <ligand>
        <name>NAD(+)</name>
        <dbReference type="ChEBI" id="CHEBI:57540"/>
    </ligand>
</feature>
<dbReference type="RefSeq" id="WP_133504251.1">
    <property type="nucleotide sequence ID" value="NZ_SNXC01000013.1"/>
</dbReference>
<keyword evidence="10" id="KW-1185">Reference proteome</keyword>
<feature type="binding site" evidence="5">
    <location>
        <position position="146"/>
    </location>
    <ligand>
        <name>NAD(+)</name>
        <dbReference type="ChEBI" id="CHEBI:57540"/>
    </ligand>
</feature>
<feature type="active site" evidence="5">
    <location>
        <position position="235"/>
    </location>
</feature>
<feature type="domain" description="Erythronate-4-phosphate dehydrogenase dimerisation" evidence="8">
    <location>
        <begin position="293"/>
        <end position="369"/>
    </location>
</feature>
<sequence>MKIIADENMPNVLNLFSSIGDVSLMPGRSLSNEEVKNADILLVRSVTKVTPALLKDSNIKFVGSATIGTDHIDLEHLQNNNICFSSAPGCNADAVADYVFSALSHLYLNKKLTWLNKRIGIIGHGNVGKTVYQRFETLGCNVIAYDPFVQNNSTKLTTLDDVMDCDIICLHAPLTKTGSHPTYNMLGKEQLKKLKPDTTIISAGRGGVICEDSLIARLEELEGRLNLVWDVWKNEPHINTTLLDKVDLATPHIAGYSKQGREKGTWMVYLSLCKFLNIKPNLDYSKAVSRGSITNMLLNEDACLHDVLARAILAVYDISRDDTRLRRKYRNAPSYETFDWLRKHYVERDEFNTCIATQASYQRELNAIGFKRN</sequence>
<dbReference type="UniPathway" id="UPA00244">
    <property type="reaction ID" value="UER00310"/>
</dbReference>
<dbReference type="GO" id="GO:0008615">
    <property type="term" value="P:pyridoxine biosynthetic process"/>
    <property type="evidence" value="ECO:0007669"/>
    <property type="project" value="UniProtKB-UniRule"/>
</dbReference>
<dbReference type="SUPFAM" id="SSF51735">
    <property type="entry name" value="NAD(P)-binding Rossmann-fold domains"/>
    <property type="match status" value="1"/>
</dbReference>
<evidence type="ECO:0000256" key="2">
    <source>
        <dbReference type="ARBA" id="ARBA00023002"/>
    </source>
</evidence>
<feature type="binding site" evidence="5">
    <location>
        <position position="66"/>
    </location>
    <ligand>
        <name>substrate</name>
    </ligand>
</feature>
<dbReference type="Pfam" id="PF00389">
    <property type="entry name" value="2-Hacid_dh"/>
    <property type="match status" value="1"/>
</dbReference>
<feature type="binding site" evidence="5">
    <location>
        <position position="45"/>
    </location>
    <ligand>
        <name>substrate</name>
    </ligand>
</feature>
<comment type="subcellular location">
    <subcellularLocation>
        <location evidence="5">Cytoplasm</location>
    </subcellularLocation>
</comment>
<feature type="binding site" evidence="5">
    <location>
        <position position="255"/>
    </location>
    <ligand>
        <name>NAD(+)</name>
        <dbReference type="ChEBI" id="CHEBI:57540"/>
    </ligand>
</feature>
<dbReference type="EC" id="1.1.1.290" evidence="5"/>
<dbReference type="InterPro" id="IPR024531">
    <property type="entry name" value="Erythronate-4-P_DHase_dimer"/>
</dbReference>
<dbReference type="OrthoDB" id="9770208at2"/>
<dbReference type="InterPro" id="IPR036291">
    <property type="entry name" value="NAD(P)-bd_dom_sf"/>
</dbReference>
<dbReference type="GO" id="GO:0033711">
    <property type="term" value="F:4-phosphoerythronate dehydrogenase activity"/>
    <property type="evidence" value="ECO:0007669"/>
    <property type="project" value="UniProtKB-EC"/>
</dbReference>
<name>A0A4R6M5Z6_9GAMM</name>
<feature type="domain" description="D-isomer specific 2-hydroxyacid dehydrogenase catalytic" evidence="6">
    <location>
        <begin position="32"/>
        <end position="278"/>
    </location>
</feature>
<dbReference type="PANTHER" id="PTHR10996">
    <property type="entry name" value="2-HYDROXYACID DEHYDROGENASE-RELATED"/>
    <property type="match status" value="1"/>
</dbReference>
<evidence type="ECO:0000256" key="1">
    <source>
        <dbReference type="ARBA" id="ARBA00022490"/>
    </source>
</evidence>
<dbReference type="InterPro" id="IPR006139">
    <property type="entry name" value="D-isomer_2_OHA_DH_cat_dom"/>
</dbReference>
<evidence type="ECO:0000313" key="9">
    <source>
        <dbReference type="EMBL" id="TDO96743.1"/>
    </source>
</evidence>
<comment type="similarity">
    <text evidence="5">Belongs to the D-isomer specific 2-hydroxyacid dehydrogenase family. PdxB subfamily.</text>
</comment>
<evidence type="ECO:0000256" key="4">
    <source>
        <dbReference type="ARBA" id="ARBA00023096"/>
    </source>
</evidence>
<feature type="active site" description="Proton donor" evidence="5">
    <location>
        <position position="252"/>
    </location>
</feature>
<feature type="domain" description="D-isomer specific 2-hydroxyacid dehydrogenase NAD-binding" evidence="7">
    <location>
        <begin position="116"/>
        <end position="254"/>
    </location>
</feature>
<dbReference type="GO" id="GO:0051287">
    <property type="term" value="F:NAD binding"/>
    <property type="evidence" value="ECO:0007669"/>
    <property type="project" value="InterPro"/>
</dbReference>
<dbReference type="InterPro" id="IPR038251">
    <property type="entry name" value="PdxB_dimer_sf"/>
</dbReference>
<gene>
    <name evidence="5" type="primary">pdxB</name>
    <name evidence="9" type="ORF">DFP79_2511</name>
</gene>
<dbReference type="Gene3D" id="3.40.50.720">
    <property type="entry name" value="NAD(P)-binding Rossmann-like Domain"/>
    <property type="match status" value="2"/>
</dbReference>
<evidence type="ECO:0000256" key="3">
    <source>
        <dbReference type="ARBA" id="ARBA00023027"/>
    </source>
</evidence>
<accession>A0A4R6M5Z6</accession>
<dbReference type="GO" id="GO:0046983">
    <property type="term" value="F:protein dimerization activity"/>
    <property type="evidence" value="ECO:0007669"/>
    <property type="project" value="InterPro"/>
</dbReference>
<dbReference type="Gene3D" id="3.30.1370.170">
    <property type="match status" value="1"/>
</dbReference>
<comment type="caution">
    <text evidence="5">Lacks conserved residue(s) required for the propagation of feature annotation.</text>
</comment>
<evidence type="ECO:0000259" key="6">
    <source>
        <dbReference type="Pfam" id="PF00389"/>
    </source>
</evidence>
<evidence type="ECO:0000259" key="7">
    <source>
        <dbReference type="Pfam" id="PF02826"/>
    </source>
</evidence>
<feature type="active site" evidence="5">
    <location>
        <position position="205"/>
    </location>
</feature>
<comment type="subunit">
    <text evidence="5">Homodimer.</text>
</comment>
<dbReference type="AlphaFoldDB" id="A0A4R6M5Z6"/>